<comment type="caution">
    <text evidence="5">The sequence shown here is derived from an EMBL/GenBank/DDBJ whole genome shotgun (WGS) entry which is preliminary data.</text>
</comment>
<gene>
    <name evidence="5" type="ORF">DES40_1747</name>
</gene>
<dbReference type="Pfam" id="PF23639">
    <property type="entry name" value="DUF7146"/>
    <property type="match status" value="1"/>
</dbReference>
<dbReference type="EMBL" id="RBII01000002">
    <property type="protein sequence ID" value="RKQ68971.1"/>
    <property type="molecule type" value="Genomic_DNA"/>
</dbReference>
<evidence type="ECO:0000313" key="5">
    <source>
        <dbReference type="EMBL" id="RKQ68971.1"/>
    </source>
</evidence>
<organism evidence="5 6">
    <name type="scientific">Litorimonas taeanensis</name>
    <dbReference type="NCBI Taxonomy" id="568099"/>
    <lineage>
        <taxon>Bacteria</taxon>
        <taxon>Pseudomonadati</taxon>
        <taxon>Pseudomonadota</taxon>
        <taxon>Alphaproteobacteria</taxon>
        <taxon>Maricaulales</taxon>
        <taxon>Robiginitomaculaceae</taxon>
    </lineage>
</organism>
<protein>
    <submittedName>
        <fullName evidence="5">CHC2-type zinc finger protein</fullName>
    </submittedName>
</protein>
<dbReference type="GO" id="GO:0008270">
    <property type="term" value="F:zinc ion binding"/>
    <property type="evidence" value="ECO:0007669"/>
    <property type="project" value="UniProtKB-KW"/>
</dbReference>
<evidence type="ECO:0000259" key="4">
    <source>
        <dbReference type="SMART" id="SM00400"/>
    </source>
</evidence>
<dbReference type="SMART" id="SM00400">
    <property type="entry name" value="ZnF_CHCC"/>
    <property type="match status" value="1"/>
</dbReference>
<dbReference type="OrthoDB" id="9811157at2"/>
<evidence type="ECO:0000256" key="3">
    <source>
        <dbReference type="ARBA" id="ARBA00022833"/>
    </source>
</evidence>
<name>A0A420WD91_9PROT</name>
<dbReference type="InterPro" id="IPR036977">
    <property type="entry name" value="DNA_primase_Znf_CHC2"/>
</dbReference>
<reference evidence="5 6" key="1">
    <citation type="submission" date="2018-10" db="EMBL/GenBank/DDBJ databases">
        <title>Genomic Encyclopedia of Type Strains, Phase IV (KMG-IV): sequencing the most valuable type-strain genomes for metagenomic binning, comparative biology and taxonomic classification.</title>
        <authorList>
            <person name="Goeker M."/>
        </authorList>
    </citation>
    <scope>NUCLEOTIDE SEQUENCE [LARGE SCALE GENOMIC DNA]</scope>
    <source>
        <strain evidence="5 6">DSM 22008</strain>
    </source>
</reference>
<dbReference type="PANTHER" id="PTHR30313:SF2">
    <property type="entry name" value="DNA PRIMASE"/>
    <property type="match status" value="1"/>
</dbReference>
<dbReference type="InterPro" id="IPR055570">
    <property type="entry name" value="DUF7146"/>
</dbReference>
<evidence type="ECO:0000313" key="6">
    <source>
        <dbReference type="Proteomes" id="UP000282211"/>
    </source>
</evidence>
<proteinExistence type="predicted"/>
<dbReference type="GO" id="GO:0006269">
    <property type="term" value="P:DNA replication, synthesis of primer"/>
    <property type="evidence" value="ECO:0007669"/>
    <property type="project" value="TreeGrafter"/>
</dbReference>
<dbReference type="GO" id="GO:0003899">
    <property type="term" value="F:DNA-directed RNA polymerase activity"/>
    <property type="evidence" value="ECO:0007669"/>
    <property type="project" value="InterPro"/>
</dbReference>
<dbReference type="SUPFAM" id="SSF57783">
    <property type="entry name" value="Zinc beta-ribbon"/>
    <property type="match status" value="1"/>
</dbReference>
<dbReference type="GO" id="GO:0005737">
    <property type="term" value="C:cytoplasm"/>
    <property type="evidence" value="ECO:0007669"/>
    <property type="project" value="TreeGrafter"/>
</dbReference>
<dbReference type="Pfam" id="PF01807">
    <property type="entry name" value="Zn_ribbon_DnaG"/>
    <property type="match status" value="1"/>
</dbReference>
<dbReference type="GO" id="GO:0003677">
    <property type="term" value="F:DNA binding"/>
    <property type="evidence" value="ECO:0007669"/>
    <property type="project" value="InterPro"/>
</dbReference>
<keyword evidence="6" id="KW-1185">Reference proteome</keyword>
<dbReference type="InParanoid" id="A0A420WD91"/>
<keyword evidence="1" id="KW-0479">Metal-binding</keyword>
<dbReference type="RefSeq" id="WP_121100841.1">
    <property type="nucleotide sequence ID" value="NZ_RBII01000002.1"/>
</dbReference>
<keyword evidence="2" id="KW-0863">Zinc-finger</keyword>
<feature type="domain" description="Zinc finger CHC2-type" evidence="4">
    <location>
        <begin position="41"/>
        <end position="92"/>
    </location>
</feature>
<evidence type="ECO:0000256" key="1">
    <source>
        <dbReference type="ARBA" id="ARBA00022723"/>
    </source>
</evidence>
<dbReference type="Gene3D" id="3.90.580.10">
    <property type="entry name" value="Zinc finger, CHC2-type domain"/>
    <property type="match status" value="1"/>
</dbReference>
<dbReference type="InterPro" id="IPR050219">
    <property type="entry name" value="DnaG_primase"/>
</dbReference>
<dbReference type="Proteomes" id="UP000282211">
    <property type="component" value="Unassembled WGS sequence"/>
</dbReference>
<dbReference type="AlphaFoldDB" id="A0A420WD91"/>
<dbReference type="InterPro" id="IPR002694">
    <property type="entry name" value="Znf_CHC2"/>
</dbReference>
<evidence type="ECO:0000256" key="2">
    <source>
        <dbReference type="ARBA" id="ARBA00022771"/>
    </source>
</evidence>
<keyword evidence="3" id="KW-0862">Zinc</keyword>
<sequence>MSGEYKTLSAIDKARLIARIDLRSVIGRSVKLKREDAKKDVGLSPFSAERSPSFKVWCDHYHCFSTSSHGDIFTWLMTQKGLSFPQAIKEAQVLAGLEIGEASPAQIKAIDRDIQQRDEDEAAYRARLIEYAQKIISESRPATGTIVETYLYGRDIRVDVLGGLPKALGYHPSLKNRSGEVFRAMTHPVYKNGVVTGAHVTFLKADGSGKIDATKRGPKGKRAAKQMYGDCFGGAAPLWGALNPSAPSQSPQTLNIGEGLESVMAARQLDILSGHTAQHGAYWAGLSLGNVTGAQARDKYNRPLFTQIVTRNGVPVPKLGLPRGVPKPDLNRPGFVPPDHWNGSVRIIAEDDLKDDLKNKIPGTQRAQEAFHLASAKFNAQAGVRGVWIAWPPAGCDANDALQRKVAADNADSLANLEAFISTSSGDV</sequence>
<dbReference type="PANTHER" id="PTHR30313">
    <property type="entry name" value="DNA PRIMASE"/>
    <property type="match status" value="1"/>
</dbReference>
<accession>A0A420WD91</accession>